<keyword evidence="3 5" id="KW-1015">Disulfide bond</keyword>
<dbReference type="PANTHER" id="PTHR24038">
    <property type="entry name" value="STABILIN"/>
    <property type="match status" value="1"/>
</dbReference>
<evidence type="ECO:0000259" key="6">
    <source>
        <dbReference type="PROSITE" id="PS50026"/>
    </source>
</evidence>
<dbReference type="PROSITE" id="PS01186">
    <property type="entry name" value="EGF_2"/>
    <property type="match status" value="2"/>
</dbReference>
<dbReference type="STRING" id="99883.ENSTNIP00000000571"/>
<dbReference type="HOGENOM" id="CLU_1536085_0_0_1"/>
<keyword evidence="8" id="KW-1185">Reference proteome</keyword>
<dbReference type="Gene3D" id="2.10.25.10">
    <property type="entry name" value="Laminin"/>
    <property type="match status" value="1"/>
</dbReference>
<evidence type="ECO:0000313" key="7">
    <source>
        <dbReference type="Ensembl" id="ENSTNIP00000000571.1"/>
    </source>
</evidence>
<dbReference type="PROSITE" id="PS50026">
    <property type="entry name" value="EGF_3"/>
    <property type="match status" value="1"/>
</dbReference>
<dbReference type="GO" id="GO:0016020">
    <property type="term" value="C:membrane"/>
    <property type="evidence" value="ECO:0007669"/>
    <property type="project" value="UniProtKB-SubCell"/>
</dbReference>
<reference evidence="8" key="1">
    <citation type="journal article" date="2004" name="Nature">
        <title>Genome duplication in the teleost fish Tetraodon nigroviridis reveals the early vertebrate proto-karyotype.</title>
        <authorList>
            <person name="Jaillon O."/>
            <person name="Aury J.-M."/>
            <person name="Brunet F."/>
            <person name="Petit J.-L."/>
            <person name="Stange-Thomann N."/>
            <person name="Mauceli E."/>
            <person name="Bouneau L."/>
            <person name="Fischer C."/>
            <person name="Ozouf-Costaz C."/>
            <person name="Bernot A."/>
            <person name="Nicaud S."/>
            <person name="Jaffe D."/>
            <person name="Fisher S."/>
            <person name="Lutfalla G."/>
            <person name="Dossat C."/>
            <person name="Segurens B."/>
            <person name="Dasilva C."/>
            <person name="Salanoubat M."/>
            <person name="Levy M."/>
            <person name="Boudet N."/>
            <person name="Castellano S."/>
            <person name="Anthouard V."/>
            <person name="Jubin C."/>
            <person name="Castelli V."/>
            <person name="Katinka M."/>
            <person name="Vacherie B."/>
            <person name="Biemont C."/>
            <person name="Skalli Z."/>
            <person name="Cattolico L."/>
            <person name="Poulain J."/>
            <person name="De Berardinis V."/>
            <person name="Cruaud C."/>
            <person name="Duprat S."/>
            <person name="Brottier P."/>
            <person name="Coutanceau J.-P."/>
            <person name="Gouzy J."/>
            <person name="Parra G."/>
            <person name="Lardier G."/>
            <person name="Chapple C."/>
            <person name="McKernan K.J."/>
            <person name="McEwan P."/>
            <person name="Bosak S."/>
            <person name="Kellis M."/>
            <person name="Volff J.-N."/>
            <person name="Guigo R."/>
            <person name="Zody M.C."/>
            <person name="Mesirov J."/>
            <person name="Lindblad-Toh K."/>
            <person name="Birren B."/>
            <person name="Nusbaum C."/>
            <person name="Kahn D."/>
            <person name="Robinson-Rechavi M."/>
            <person name="Laudet V."/>
            <person name="Schachter V."/>
            <person name="Quetier F."/>
            <person name="Saurin W."/>
            <person name="Scarpelli C."/>
            <person name="Wincker P."/>
            <person name="Lander E.S."/>
            <person name="Weissenbach J."/>
            <person name="Roest Crollius H."/>
        </authorList>
    </citation>
    <scope>NUCLEOTIDE SEQUENCE [LARGE SCALE GENOMIC DNA]</scope>
</reference>
<dbReference type="AlphaFoldDB" id="H3BX58"/>
<dbReference type="PROSITE" id="PS00022">
    <property type="entry name" value="EGF_1"/>
    <property type="match status" value="1"/>
</dbReference>
<evidence type="ECO:0000256" key="5">
    <source>
        <dbReference type="PROSITE-ProRule" id="PRU00076"/>
    </source>
</evidence>
<protein>
    <recommendedName>
        <fullName evidence="6">EGF-like domain-containing protein</fullName>
    </recommendedName>
</protein>
<dbReference type="Ensembl" id="ENSTNIT00000001698.1">
    <property type="protein sequence ID" value="ENSTNIP00000000571.1"/>
    <property type="gene ID" value="ENSTNIG00000001565.1"/>
</dbReference>
<evidence type="ECO:0000256" key="1">
    <source>
        <dbReference type="ARBA" id="ARBA00004370"/>
    </source>
</evidence>
<dbReference type="PANTHER" id="PTHR24038:SF8">
    <property type="entry name" value="STABILIN-1"/>
    <property type="match status" value="1"/>
</dbReference>
<dbReference type="SMART" id="SM00181">
    <property type="entry name" value="EGF"/>
    <property type="match status" value="3"/>
</dbReference>
<name>H3BX58_TETNG</name>
<evidence type="ECO:0000256" key="4">
    <source>
        <dbReference type="ARBA" id="ARBA00023180"/>
    </source>
</evidence>
<dbReference type="GeneTree" id="ENSGT00940000157928"/>
<proteinExistence type="predicted"/>
<feature type="disulfide bond" evidence="5">
    <location>
        <begin position="13"/>
        <end position="22"/>
    </location>
</feature>
<evidence type="ECO:0000313" key="8">
    <source>
        <dbReference type="Proteomes" id="UP000007303"/>
    </source>
</evidence>
<organism evidence="7 8">
    <name type="scientific">Tetraodon nigroviridis</name>
    <name type="common">Spotted green pufferfish</name>
    <name type="synonym">Chelonodon nigroviridis</name>
    <dbReference type="NCBI Taxonomy" id="99883"/>
    <lineage>
        <taxon>Eukaryota</taxon>
        <taxon>Metazoa</taxon>
        <taxon>Chordata</taxon>
        <taxon>Craniata</taxon>
        <taxon>Vertebrata</taxon>
        <taxon>Euteleostomi</taxon>
        <taxon>Actinopterygii</taxon>
        <taxon>Neopterygii</taxon>
        <taxon>Teleostei</taxon>
        <taxon>Neoteleostei</taxon>
        <taxon>Acanthomorphata</taxon>
        <taxon>Eupercaria</taxon>
        <taxon>Tetraodontiformes</taxon>
        <taxon>Tetradontoidea</taxon>
        <taxon>Tetraodontidae</taxon>
        <taxon>Tetraodon</taxon>
    </lineage>
</organism>
<feature type="domain" description="EGF-like" evidence="6">
    <location>
        <begin position="1"/>
        <end position="23"/>
    </location>
</feature>
<comment type="subcellular location">
    <subcellularLocation>
        <location evidence="1">Membrane</location>
    </subcellularLocation>
</comment>
<accession>H3BX58</accession>
<sequence>CNSGSDGDGQCLCQPPYSGPRCDQVSSKCSHCSSYSHCNGDGEATSCECLPGYRKTAEGTCTGVCSAGDCDANGQCSSEGAKISCSCKQGYEGNGKVCIPINPCSKDNGGCPSNSTYCVLKGPDKSSCECMLGLSPIGGSAESGCQLVSACGEDTCHSTAVCRTGLDGRARCDCT</sequence>
<keyword evidence="4" id="KW-0325">Glycoprotein</keyword>
<keyword evidence="5" id="KW-0245">EGF-like domain</keyword>
<evidence type="ECO:0000256" key="3">
    <source>
        <dbReference type="ARBA" id="ARBA00023157"/>
    </source>
</evidence>
<dbReference type="InterPro" id="IPR000742">
    <property type="entry name" value="EGF"/>
</dbReference>
<dbReference type="InParanoid" id="H3BX58"/>
<dbReference type="Proteomes" id="UP000007303">
    <property type="component" value="Unassembled WGS sequence"/>
</dbReference>
<reference evidence="7" key="3">
    <citation type="submission" date="2025-09" db="UniProtKB">
        <authorList>
            <consortium name="Ensembl"/>
        </authorList>
    </citation>
    <scope>IDENTIFICATION</scope>
</reference>
<reference evidence="7" key="2">
    <citation type="submission" date="2025-08" db="UniProtKB">
        <authorList>
            <consortium name="Ensembl"/>
        </authorList>
    </citation>
    <scope>IDENTIFICATION</scope>
</reference>
<dbReference type="OMA" id="CEARYKG"/>
<keyword evidence="2" id="KW-0472">Membrane</keyword>
<evidence type="ECO:0000256" key="2">
    <source>
        <dbReference type="ARBA" id="ARBA00023136"/>
    </source>
</evidence>
<comment type="caution">
    <text evidence="5">Lacks conserved residue(s) required for the propagation of feature annotation.</text>
</comment>